<organism evidence="2 3">
    <name type="scientific">Nocardia terrae</name>
    <dbReference type="NCBI Taxonomy" id="2675851"/>
    <lineage>
        <taxon>Bacteria</taxon>
        <taxon>Bacillati</taxon>
        <taxon>Actinomycetota</taxon>
        <taxon>Actinomycetes</taxon>
        <taxon>Mycobacteriales</taxon>
        <taxon>Nocardiaceae</taxon>
        <taxon>Nocardia</taxon>
    </lineage>
</organism>
<accession>A0A7K1UST4</accession>
<dbReference type="InterPro" id="IPR006311">
    <property type="entry name" value="TAT_signal"/>
</dbReference>
<name>A0A7K1UST4_9NOCA</name>
<protein>
    <submittedName>
        <fullName evidence="2">Uncharacterized protein</fullName>
    </submittedName>
</protein>
<evidence type="ECO:0000313" key="3">
    <source>
        <dbReference type="Proteomes" id="UP000466794"/>
    </source>
</evidence>
<feature type="chain" id="PRO_5029871877" evidence="1">
    <location>
        <begin position="31"/>
        <end position="595"/>
    </location>
</feature>
<feature type="signal peptide" evidence="1">
    <location>
        <begin position="1"/>
        <end position="30"/>
    </location>
</feature>
<dbReference type="Gene3D" id="3.40.50.1820">
    <property type="entry name" value="alpha/beta hydrolase"/>
    <property type="match status" value="1"/>
</dbReference>
<dbReference type="Proteomes" id="UP000466794">
    <property type="component" value="Unassembled WGS sequence"/>
</dbReference>
<keyword evidence="3" id="KW-1185">Reference proteome</keyword>
<dbReference type="SUPFAM" id="SSF53474">
    <property type="entry name" value="alpha/beta-Hydrolases"/>
    <property type="match status" value="1"/>
</dbReference>
<comment type="caution">
    <text evidence="2">The sequence shown here is derived from an EMBL/GenBank/DDBJ whole genome shotgun (WGS) entry which is preliminary data.</text>
</comment>
<reference evidence="2 3" key="1">
    <citation type="submission" date="2019-12" db="EMBL/GenBank/DDBJ databases">
        <title>Nocardia sp. nov. ET3-3 isolated from soil.</title>
        <authorList>
            <person name="Kanchanasin P."/>
            <person name="Tanasupawat S."/>
            <person name="Yuki M."/>
            <person name="Kudo T."/>
        </authorList>
    </citation>
    <scope>NUCLEOTIDE SEQUENCE [LARGE SCALE GENOMIC DNA]</scope>
    <source>
        <strain evidence="2 3">ET3-3</strain>
    </source>
</reference>
<keyword evidence="1" id="KW-0732">Signal</keyword>
<proteinExistence type="predicted"/>
<evidence type="ECO:0000313" key="2">
    <source>
        <dbReference type="EMBL" id="MVU77219.1"/>
    </source>
</evidence>
<evidence type="ECO:0000256" key="1">
    <source>
        <dbReference type="SAM" id="SignalP"/>
    </source>
</evidence>
<dbReference type="PROSITE" id="PS51318">
    <property type="entry name" value="TAT"/>
    <property type="match status" value="1"/>
</dbReference>
<sequence length="595" mass="63669">MFGRRRLLAAGSVLAGLLFTAAAVPNPVLATPADPVTASGELYPAPDHYPAPQQPDPSYVFSEIGQLFSGSAVDAMTPGQVEYFIKAGILTNAKLLAQPFADLAKPETWRTPEGAAPAAAAAQKIADALIHLPPFGLTAPPHPAYLPDWNHDGVFGVTPGSLDDVADANLDDDFDDPQASWAHFRLPCNNSDGSVWFETSDGTCAPGDSGADFKLGIVKKFRMVNSRGVSLAGKAFFPAGVDPDHPDANTKFPVTVGLPGAAETANDVGMYSEAAARDGYVSFVVSQAGQPASDGNLTDIWMDAPLQLPNCGWASGSCLDAQDAVRWVHGDDITPIVDLHNEVANLLNGKAPRLIRLDPAYTPVGVNQLNPWLSMLDLDHINLWGQSIGSIGTSNYLDYQAMGHGWDGRPLPHVSAFAGMSGFTQHPASAAVMYQTADFDFPGLNQYGVVFPNALFQSTDGPIGTKDLYDMERRDPRSTNPMMFITDEGGFHTDSINLLGIPHAAPAPALSVHYAMDWFDCYGRADVRQAACDGLRKPYPGLSRAVATEYAPDGHNGPSYCVTIPDRATLEQVLRPQIFMQNLTGPSWYDCTPQQ</sequence>
<dbReference type="AlphaFoldDB" id="A0A7K1UST4"/>
<dbReference type="RefSeq" id="WP_157386597.1">
    <property type="nucleotide sequence ID" value="NZ_WRPP01000001.1"/>
</dbReference>
<dbReference type="InterPro" id="IPR029058">
    <property type="entry name" value="AB_hydrolase_fold"/>
</dbReference>
<gene>
    <name evidence="2" type="ORF">GPX89_08155</name>
</gene>
<dbReference type="EMBL" id="WRPP01000001">
    <property type="protein sequence ID" value="MVU77219.1"/>
    <property type="molecule type" value="Genomic_DNA"/>
</dbReference>